<dbReference type="AlphaFoldDB" id="F0WFZ6"/>
<evidence type="ECO:0000313" key="1">
    <source>
        <dbReference type="EMBL" id="CCA20130.1"/>
    </source>
</evidence>
<dbReference type="InterPro" id="IPR005366">
    <property type="entry name" value="EMC8/9"/>
</dbReference>
<dbReference type="CDD" id="cd08060">
    <property type="entry name" value="MPN_UPF0172"/>
    <property type="match status" value="1"/>
</dbReference>
<reference evidence="1" key="1">
    <citation type="journal article" date="2011" name="PLoS Biol.">
        <title>Gene gain and loss during evolution of obligate parasitism in the white rust pathogen of Arabidopsis thaliana.</title>
        <authorList>
            <person name="Kemen E."/>
            <person name="Gardiner A."/>
            <person name="Schultz-Larsen T."/>
            <person name="Kemen A.C."/>
            <person name="Balmuth A.L."/>
            <person name="Robert-Seilaniantz A."/>
            <person name="Bailey K."/>
            <person name="Holub E."/>
            <person name="Studholme D.J."/>
            <person name="Maclean D."/>
            <person name="Jones J.D."/>
        </authorList>
    </citation>
    <scope>NUCLEOTIDE SEQUENCE</scope>
</reference>
<proteinExistence type="predicted"/>
<name>F0WFZ6_9STRA</name>
<gene>
    <name evidence="1" type="primary">AlNc14C86G5529</name>
    <name evidence="1" type="ORF">ALNC14_062730</name>
</gene>
<organism evidence="1">
    <name type="scientific">Albugo laibachii Nc14</name>
    <dbReference type="NCBI Taxonomy" id="890382"/>
    <lineage>
        <taxon>Eukaryota</taxon>
        <taxon>Sar</taxon>
        <taxon>Stramenopiles</taxon>
        <taxon>Oomycota</taxon>
        <taxon>Peronosporomycetes</taxon>
        <taxon>Albuginales</taxon>
        <taxon>Albuginaceae</taxon>
        <taxon>Albugo</taxon>
    </lineage>
</organism>
<accession>F0WFZ6</accession>
<sequence length="205" mass="22944">MCDYQLSVDAHFKILLHAASHPASTCHGLLVAETVPSKSISIVDAIPLFHHDSPLAPITEVACATVDVYCQQQSQRIIGYYQAEGIASVNGKAPLLTHYGERMAEKILSVCPQACILLVDEQKLDDEKELGLHLLLQDGKRGWTLKNSQLSAKLRSVESRKEFDKSFAHMVQDSDIQIYDFDDHLDDISKDWRNSNLGAFMRLHV</sequence>
<protein>
    <submittedName>
        <fullName evidence="1">Uncharacterized protein AlNc14C86G5529</fullName>
    </submittedName>
</protein>
<reference evidence="1" key="2">
    <citation type="submission" date="2011-02" db="EMBL/GenBank/DDBJ databases">
        <authorList>
            <person name="MacLean D."/>
        </authorList>
    </citation>
    <scope>NUCLEOTIDE SEQUENCE</scope>
</reference>
<dbReference type="HOGENOM" id="CLU_087337_0_1_1"/>
<dbReference type="GO" id="GO:0072546">
    <property type="term" value="C:EMC complex"/>
    <property type="evidence" value="ECO:0007669"/>
    <property type="project" value="InterPro"/>
</dbReference>
<dbReference type="Pfam" id="PF03665">
    <property type="entry name" value="UPF0172"/>
    <property type="match status" value="1"/>
</dbReference>
<dbReference type="EMBL" id="FR824131">
    <property type="protein sequence ID" value="CCA20130.1"/>
    <property type="molecule type" value="Genomic_DNA"/>
</dbReference>
<dbReference type="PANTHER" id="PTHR12941:SF10">
    <property type="entry name" value="ER MEMBRANE PROTEIN COMPLEX SUBUNIT 8_9 HOMOLOG"/>
    <property type="match status" value="1"/>
</dbReference>
<dbReference type="PANTHER" id="PTHR12941">
    <property type="entry name" value="ER MEMBRANE PROTEIN COMPLEX"/>
    <property type="match status" value="1"/>
</dbReference>